<dbReference type="InterPro" id="IPR018461">
    <property type="entry name" value="Na/H_Antiport_NhaC-like_C"/>
</dbReference>
<feature type="transmembrane region" description="Helical" evidence="6">
    <location>
        <begin position="247"/>
        <end position="263"/>
    </location>
</feature>
<evidence type="ECO:0000256" key="5">
    <source>
        <dbReference type="ARBA" id="ARBA00023136"/>
    </source>
</evidence>
<feature type="transmembrane region" description="Helical" evidence="6">
    <location>
        <begin position="188"/>
        <end position="211"/>
    </location>
</feature>
<evidence type="ECO:0000256" key="2">
    <source>
        <dbReference type="ARBA" id="ARBA00022475"/>
    </source>
</evidence>
<accession>A0A8J8B4E7</accession>
<dbReference type="RefSeq" id="WP_227019407.1">
    <property type="nucleotide sequence ID" value="NZ_JAGSND010000011.1"/>
</dbReference>
<evidence type="ECO:0000256" key="3">
    <source>
        <dbReference type="ARBA" id="ARBA00022692"/>
    </source>
</evidence>
<dbReference type="Pfam" id="PF03553">
    <property type="entry name" value="Na_H_antiporter"/>
    <property type="match status" value="1"/>
</dbReference>
<feature type="transmembrane region" description="Helical" evidence="6">
    <location>
        <begin position="102"/>
        <end position="120"/>
    </location>
</feature>
<reference evidence="8" key="1">
    <citation type="submission" date="2021-04" db="EMBL/GenBank/DDBJ databases">
        <title>Sinoanaerobacter chloroacetimidivorans sp. nov., an obligate anaerobic bacterium isolated from anaerobic sludge.</title>
        <authorList>
            <person name="Bao Y."/>
        </authorList>
    </citation>
    <scope>NUCLEOTIDE SEQUENCE</scope>
    <source>
        <strain evidence="8">BAD-6</strain>
    </source>
</reference>
<feature type="transmembrane region" description="Helical" evidence="6">
    <location>
        <begin position="342"/>
        <end position="365"/>
    </location>
</feature>
<reference evidence="8" key="2">
    <citation type="submission" date="2021-04" db="EMBL/GenBank/DDBJ databases">
        <authorList>
            <person name="Liu J."/>
        </authorList>
    </citation>
    <scope>NUCLEOTIDE SEQUENCE</scope>
    <source>
        <strain evidence="8">BAD-6</strain>
    </source>
</reference>
<feature type="transmembrane region" description="Helical" evidence="6">
    <location>
        <begin position="305"/>
        <end position="322"/>
    </location>
</feature>
<feature type="transmembrane region" description="Helical" evidence="6">
    <location>
        <begin position="372"/>
        <end position="397"/>
    </location>
</feature>
<name>A0A8J8B4E7_9FIRM</name>
<dbReference type="PANTHER" id="PTHR43478">
    <property type="entry name" value="NA+/H+ ANTIPORTER-RELATED"/>
    <property type="match status" value="1"/>
</dbReference>
<keyword evidence="3 6" id="KW-0812">Transmembrane</keyword>
<dbReference type="PANTHER" id="PTHR43478:SF1">
    <property type="entry name" value="NA+_H+ ANTIPORTER NHAC-LIKE C-TERMINAL DOMAIN-CONTAINING PROTEIN"/>
    <property type="match status" value="1"/>
</dbReference>
<evidence type="ECO:0000256" key="4">
    <source>
        <dbReference type="ARBA" id="ARBA00022989"/>
    </source>
</evidence>
<keyword evidence="5 6" id="KW-0472">Membrane</keyword>
<sequence length="448" mass="48375">MDYGVVCLIPSAIVIILALTTRRIMEPLLAGALSGFVIVAGPTGFFTAFIDAAYKVMMDATTVWIALVVGLFGVLIRWLEKGGGASGFSDVVQKIATTRKKALLVTWLLGIAVFIDDYINAMAVGAAMRKVSDKFQISREYLAYIINSTGTTVCVLIPATTWFAFMLAQMEAVGIEGGSSSYFAAIPFMFYPWIAVFIVPLVILGIIPMYGPLKKAEERAKAGQTLPDSTYEQYRDQTGAEDTKKSTAWNFIVPMVITGVVTIATGEALYGVIIGLAVCFVMFVPQRLMKFWELCDGLVDGFKDMLFVIMLIIMAFILQQANDALGLTDYVITNVSSVISPGLLPAVCFVTVAILMFVVGSFWGIAAISFPIIIPLAVAMDVNLSLASASIISASAFGSQACFFSDAATITCGATQIRNMDYARCAIPYIVIPFVLATILFVIFGFMM</sequence>
<dbReference type="AlphaFoldDB" id="A0A8J8B4E7"/>
<keyword evidence="2" id="KW-1003">Cell membrane</keyword>
<organism evidence="8 9">
    <name type="scientific">Sinanaerobacter chloroacetimidivorans</name>
    <dbReference type="NCBI Taxonomy" id="2818044"/>
    <lineage>
        <taxon>Bacteria</taxon>
        <taxon>Bacillati</taxon>
        <taxon>Bacillota</taxon>
        <taxon>Clostridia</taxon>
        <taxon>Peptostreptococcales</taxon>
        <taxon>Anaerovoracaceae</taxon>
        <taxon>Sinanaerobacter</taxon>
    </lineage>
</organism>
<evidence type="ECO:0000313" key="8">
    <source>
        <dbReference type="EMBL" id="MBR0599275.1"/>
    </source>
</evidence>
<proteinExistence type="predicted"/>
<evidence type="ECO:0000313" key="9">
    <source>
        <dbReference type="Proteomes" id="UP000675664"/>
    </source>
</evidence>
<gene>
    <name evidence="8" type="ORF">KCX82_15405</name>
</gene>
<feature type="transmembrane region" description="Helical" evidence="6">
    <location>
        <begin position="426"/>
        <end position="447"/>
    </location>
</feature>
<keyword evidence="9" id="KW-1185">Reference proteome</keyword>
<protein>
    <recommendedName>
        <fullName evidence="7">Na+/H+ antiporter NhaC-like C-terminal domain-containing protein</fullName>
    </recommendedName>
</protein>
<comment type="caution">
    <text evidence="8">The sequence shown here is derived from an EMBL/GenBank/DDBJ whole genome shotgun (WGS) entry which is preliminary data.</text>
</comment>
<feature type="transmembrane region" description="Helical" evidence="6">
    <location>
        <begin position="62"/>
        <end position="79"/>
    </location>
</feature>
<comment type="subcellular location">
    <subcellularLocation>
        <location evidence="1">Cell membrane</location>
        <topology evidence="1">Multi-pass membrane protein</topology>
    </subcellularLocation>
</comment>
<feature type="domain" description="Na+/H+ antiporter NhaC-like C-terminal" evidence="7">
    <location>
        <begin position="184"/>
        <end position="446"/>
    </location>
</feature>
<dbReference type="GO" id="GO:0005886">
    <property type="term" value="C:plasma membrane"/>
    <property type="evidence" value="ECO:0007669"/>
    <property type="project" value="UniProtKB-SubCell"/>
</dbReference>
<evidence type="ECO:0000256" key="1">
    <source>
        <dbReference type="ARBA" id="ARBA00004651"/>
    </source>
</evidence>
<keyword evidence="4 6" id="KW-1133">Transmembrane helix</keyword>
<dbReference type="EMBL" id="JAGSND010000011">
    <property type="protein sequence ID" value="MBR0599275.1"/>
    <property type="molecule type" value="Genomic_DNA"/>
</dbReference>
<dbReference type="Proteomes" id="UP000675664">
    <property type="component" value="Unassembled WGS sequence"/>
</dbReference>
<evidence type="ECO:0000259" key="7">
    <source>
        <dbReference type="Pfam" id="PF03553"/>
    </source>
</evidence>
<feature type="transmembrane region" description="Helical" evidence="6">
    <location>
        <begin position="28"/>
        <end position="50"/>
    </location>
</feature>
<feature type="transmembrane region" description="Helical" evidence="6">
    <location>
        <begin position="141"/>
        <end position="168"/>
    </location>
</feature>
<evidence type="ECO:0000256" key="6">
    <source>
        <dbReference type="SAM" id="Phobius"/>
    </source>
</evidence>